<protein>
    <submittedName>
        <fullName evidence="5">14202_t:CDS:1</fullName>
    </submittedName>
</protein>
<dbReference type="OrthoDB" id="6247875at2759"/>
<evidence type="ECO:0000256" key="3">
    <source>
        <dbReference type="SAM" id="MobiDB-lite"/>
    </source>
</evidence>
<evidence type="ECO:0000259" key="4">
    <source>
        <dbReference type="PROSITE" id="PS50118"/>
    </source>
</evidence>
<keyword evidence="2" id="KW-0175">Coiled coil</keyword>
<dbReference type="Gene3D" id="1.10.30.10">
    <property type="entry name" value="High mobility group box domain"/>
    <property type="match status" value="1"/>
</dbReference>
<organism evidence="5 6">
    <name type="scientific">Acaulospora morrowiae</name>
    <dbReference type="NCBI Taxonomy" id="94023"/>
    <lineage>
        <taxon>Eukaryota</taxon>
        <taxon>Fungi</taxon>
        <taxon>Fungi incertae sedis</taxon>
        <taxon>Mucoromycota</taxon>
        <taxon>Glomeromycotina</taxon>
        <taxon>Glomeromycetes</taxon>
        <taxon>Diversisporales</taxon>
        <taxon>Acaulosporaceae</taxon>
        <taxon>Acaulospora</taxon>
    </lineage>
</organism>
<dbReference type="SUPFAM" id="SSF47095">
    <property type="entry name" value="HMG-box"/>
    <property type="match status" value="1"/>
</dbReference>
<evidence type="ECO:0000313" key="6">
    <source>
        <dbReference type="Proteomes" id="UP000789342"/>
    </source>
</evidence>
<dbReference type="Pfam" id="PF00505">
    <property type="entry name" value="HMG_box"/>
    <property type="match status" value="1"/>
</dbReference>
<accession>A0A9N9HB44</accession>
<keyword evidence="1" id="KW-0539">Nucleus</keyword>
<dbReference type="Proteomes" id="UP000789342">
    <property type="component" value="Unassembled WGS sequence"/>
</dbReference>
<sequence length="294" mass="33460">MSRKPSLESTNSSVDQVVPSDNCTGANITNFTIPLLKLPFPPKIKASDITSKRKISEISLRPPNAFIIYRKEFLNHLSTSKHGNLKMTEASKLVSIHWNNEPDNVKEAYKQISKQVENELNEKKRLNEKLLENRVVWKNSKRSKKNKQMNGYGMSSGVKKRSRENTKGCAVNVARRNVVYEFVPITPEAIINTSVKSTKCERNNKTQSSITCSNEFATPIANNPASCTFDAINTSQIITPETSDGLLVCENFQVFHEFVQQPLDPLYFQNFYYRQDDSSDFEGENVDLTYYLNL</sequence>
<keyword evidence="1" id="KW-0238">DNA-binding</keyword>
<evidence type="ECO:0000256" key="2">
    <source>
        <dbReference type="SAM" id="Coils"/>
    </source>
</evidence>
<dbReference type="GO" id="GO:0003677">
    <property type="term" value="F:DNA binding"/>
    <property type="evidence" value="ECO:0007669"/>
    <property type="project" value="UniProtKB-UniRule"/>
</dbReference>
<dbReference type="AlphaFoldDB" id="A0A9N9HB44"/>
<evidence type="ECO:0000313" key="5">
    <source>
        <dbReference type="EMBL" id="CAG8662108.1"/>
    </source>
</evidence>
<dbReference type="InterPro" id="IPR009071">
    <property type="entry name" value="HMG_box_dom"/>
</dbReference>
<feature type="domain" description="HMG box" evidence="4">
    <location>
        <begin position="59"/>
        <end position="134"/>
    </location>
</feature>
<feature type="coiled-coil region" evidence="2">
    <location>
        <begin position="106"/>
        <end position="133"/>
    </location>
</feature>
<dbReference type="SMART" id="SM00398">
    <property type="entry name" value="HMG"/>
    <property type="match status" value="1"/>
</dbReference>
<dbReference type="InterPro" id="IPR036910">
    <property type="entry name" value="HMG_box_dom_sf"/>
</dbReference>
<gene>
    <name evidence="5" type="ORF">AMORRO_LOCUS10449</name>
</gene>
<feature type="DNA-binding region" description="HMG box" evidence="1">
    <location>
        <begin position="59"/>
        <end position="134"/>
    </location>
</feature>
<dbReference type="PROSITE" id="PS50118">
    <property type="entry name" value="HMG_BOX_2"/>
    <property type="match status" value="1"/>
</dbReference>
<keyword evidence="6" id="KW-1185">Reference proteome</keyword>
<comment type="caution">
    <text evidence="5">The sequence shown here is derived from an EMBL/GenBank/DDBJ whole genome shotgun (WGS) entry which is preliminary data.</text>
</comment>
<reference evidence="5" key="1">
    <citation type="submission" date="2021-06" db="EMBL/GenBank/DDBJ databases">
        <authorList>
            <person name="Kallberg Y."/>
            <person name="Tangrot J."/>
            <person name="Rosling A."/>
        </authorList>
    </citation>
    <scope>NUCLEOTIDE SEQUENCE</scope>
    <source>
        <strain evidence="5">CL551</strain>
    </source>
</reference>
<proteinExistence type="predicted"/>
<dbReference type="EMBL" id="CAJVPV010011559">
    <property type="protein sequence ID" value="CAG8662108.1"/>
    <property type="molecule type" value="Genomic_DNA"/>
</dbReference>
<feature type="region of interest" description="Disordered" evidence="3">
    <location>
        <begin position="140"/>
        <end position="163"/>
    </location>
</feature>
<name>A0A9N9HB44_9GLOM</name>
<evidence type="ECO:0000256" key="1">
    <source>
        <dbReference type="PROSITE-ProRule" id="PRU00267"/>
    </source>
</evidence>
<dbReference type="GO" id="GO:0005634">
    <property type="term" value="C:nucleus"/>
    <property type="evidence" value="ECO:0007669"/>
    <property type="project" value="UniProtKB-UniRule"/>
</dbReference>